<feature type="transmembrane region" description="Helical" evidence="15">
    <location>
        <begin position="12"/>
        <end position="32"/>
    </location>
</feature>
<dbReference type="Gene3D" id="2.90.10.10">
    <property type="entry name" value="Bulb-type lectin domain"/>
    <property type="match status" value="1"/>
</dbReference>
<dbReference type="InterPro" id="IPR011009">
    <property type="entry name" value="Kinase-like_dom_sf"/>
</dbReference>
<dbReference type="CDD" id="cd00028">
    <property type="entry name" value="B_lectin"/>
    <property type="match status" value="1"/>
</dbReference>
<dbReference type="InterPro" id="IPR000719">
    <property type="entry name" value="Prot_kinase_dom"/>
</dbReference>
<keyword evidence="8 14" id="KW-0418">Kinase</keyword>
<dbReference type="Pfam" id="PF07714">
    <property type="entry name" value="PK_Tyr_Ser-Thr"/>
    <property type="match status" value="1"/>
</dbReference>
<comment type="caution">
    <text evidence="19">The sequence shown here is derived from an EMBL/GenBank/DDBJ whole genome shotgun (WGS) entry which is preliminary data.</text>
</comment>
<dbReference type="SUPFAM" id="SSF56112">
    <property type="entry name" value="Protein kinase-like (PK-like)"/>
    <property type="match status" value="1"/>
</dbReference>
<dbReference type="SMART" id="SM00108">
    <property type="entry name" value="B_lectin"/>
    <property type="match status" value="1"/>
</dbReference>
<dbReference type="PROSITE" id="PS50927">
    <property type="entry name" value="BULB_LECTIN"/>
    <property type="match status" value="1"/>
</dbReference>
<dbReference type="SUPFAM" id="SSF51110">
    <property type="entry name" value="alpha-D-mannose-specific plant lectins"/>
    <property type="match status" value="1"/>
</dbReference>
<evidence type="ECO:0000256" key="2">
    <source>
        <dbReference type="ARBA" id="ARBA00022475"/>
    </source>
</evidence>
<dbReference type="PANTHER" id="PTHR27002:SF950">
    <property type="entry name" value="PROTEIN KINASE DOMAIN-CONTAINING PROTEIN"/>
    <property type="match status" value="1"/>
</dbReference>
<keyword evidence="5 15" id="KW-0812">Transmembrane</keyword>
<keyword evidence="10 15" id="KW-1133">Transmembrane helix</keyword>
<keyword evidence="2" id="KW-1003">Cell membrane</keyword>
<evidence type="ECO:0000256" key="5">
    <source>
        <dbReference type="ARBA" id="ARBA00022692"/>
    </source>
</evidence>
<dbReference type="Pfam" id="PF08276">
    <property type="entry name" value="PAN_2"/>
    <property type="match status" value="1"/>
</dbReference>
<dbReference type="InterPro" id="IPR001245">
    <property type="entry name" value="Ser-Thr/Tyr_kinase_cat_dom"/>
</dbReference>
<dbReference type="PROSITE" id="PS00108">
    <property type="entry name" value="PROTEIN_KINASE_ST"/>
    <property type="match status" value="1"/>
</dbReference>
<evidence type="ECO:0000256" key="10">
    <source>
        <dbReference type="ARBA" id="ARBA00022989"/>
    </source>
</evidence>
<evidence type="ECO:0000313" key="19">
    <source>
        <dbReference type="EMBL" id="KAJ9168962.1"/>
    </source>
</evidence>
<evidence type="ECO:0000259" key="16">
    <source>
        <dbReference type="PROSITE" id="PS50011"/>
    </source>
</evidence>
<evidence type="ECO:0000256" key="7">
    <source>
        <dbReference type="ARBA" id="ARBA00022741"/>
    </source>
</evidence>
<keyword evidence="3 14" id="KW-0723">Serine/threonine-protein kinase</keyword>
<dbReference type="InterPro" id="IPR003609">
    <property type="entry name" value="Pan_app"/>
</dbReference>
<name>A0ABQ9LLW4_HEVBR</name>
<dbReference type="Pfam" id="PF11883">
    <property type="entry name" value="DUF3403"/>
    <property type="match status" value="1"/>
</dbReference>
<gene>
    <name evidence="19" type="ORF">P3X46_020435</name>
</gene>
<sequence>MGRIEFLVKSRFLCFFLFNSSSFAYCSVIYNITTIKAVSPEQTLNSPRQIFELGFFTPNNNSHNQYVGIWFKEVSPQTVIWVANREKPVTNSSASLTIGSDGNLRLLDGERNSIWSTNISGQSNDSIAVLSDDGKFILRNSITGEDLWDSYQLHSNSLLPGTWLAYNETTRVRHTLTSWKSDNDPSIGDFTFGVVPQTPPQAFVWKGSKPYWRSGQWDKRKFIGVPEMETYYQSGLTFIESLQPGIAYVNLSVLGNCSHSMYVISPTGVLRLLCWVKVRGWYASWEAPATPCEVYGACGPFGVCQRYEPNLTCRCLKGFVPKSDEEWSKRNWTRGCIRRTELSCGGNTSSINTQGGKPDGFLKIGGLKLPDLSDFLKVFDENECHQRCLDNCSCSGYAYVNGIGCLVWTGNLLDMHELSFGGQDLHLRLAHTALDGSDQKAKVKIIISVTTVSIIPLIGAMIYCFMKWRTSLRVKTNAPNDTSRENSQPIMWRRPSEDEDSVELPLFDFHSILLATNNFDIENKLRQGGYGPVFKGTLQDGKDVAIKRLSSSSSQGIGEFKNEMKLISKLQHRNLVKLLGCCIEREEKILIYEYMPNKSLDTYLFDLARKAKLDWTKRFNIIIGVARGLLYLHRDSCLRVIHRDLKVSNILLDEKMNPKISDFGLARIFEGTQYLGSTRKVAGTIGYMAPEYLLGGIFSEKSDVFSFGVLILEIVSGRKANSFNYDGQHMSLLAYAWQSWLASKGVQMIDEALADSFSSSKVSRCVNIGLLCVQDAAANRPSVAAIVSMLSGEKTNLPEPKQPTFTFKSIFSNNFLSQINSTWSINDITESIIEPR</sequence>
<evidence type="ECO:0000256" key="8">
    <source>
        <dbReference type="ARBA" id="ARBA00022777"/>
    </source>
</evidence>
<evidence type="ECO:0000256" key="15">
    <source>
        <dbReference type="SAM" id="Phobius"/>
    </source>
</evidence>
<feature type="domain" description="Apple" evidence="18">
    <location>
        <begin position="344"/>
        <end position="430"/>
    </location>
</feature>
<dbReference type="PANTHER" id="PTHR27002">
    <property type="entry name" value="RECEPTOR-LIKE SERINE/THREONINE-PROTEIN KINASE SD1-8"/>
    <property type="match status" value="1"/>
</dbReference>
<evidence type="ECO:0000256" key="1">
    <source>
        <dbReference type="ARBA" id="ARBA00004251"/>
    </source>
</evidence>
<evidence type="ECO:0000256" key="13">
    <source>
        <dbReference type="ARBA" id="ARBA00023180"/>
    </source>
</evidence>
<evidence type="ECO:0000256" key="12">
    <source>
        <dbReference type="ARBA" id="ARBA00023157"/>
    </source>
</evidence>
<dbReference type="EC" id="2.7.11.1" evidence="14"/>
<dbReference type="CDD" id="cd14066">
    <property type="entry name" value="STKc_IRAK"/>
    <property type="match status" value="1"/>
</dbReference>
<keyword evidence="12" id="KW-1015">Disulfide bond</keyword>
<protein>
    <recommendedName>
        <fullName evidence="14">Receptor-like serine/threonine-protein kinase</fullName>
        <ecNumber evidence="14">2.7.11.1</ecNumber>
    </recommendedName>
</protein>
<evidence type="ECO:0000259" key="17">
    <source>
        <dbReference type="PROSITE" id="PS50927"/>
    </source>
</evidence>
<dbReference type="InterPro" id="IPR000858">
    <property type="entry name" value="S_locus_glycoprot_dom"/>
</dbReference>
<keyword evidence="9 14" id="KW-0067">ATP-binding</keyword>
<dbReference type="Gene3D" id="3.30.200.20">
    <property type="entry name" value="Phosphorylase Kinase, domain 1"/>
    <property type="match status" value="1"/>
</dbReference>
<evidence type="ECO:0000256" key="14">
    <source>
        <dbReference type="PIRNR" id="PIRNR000641"/>
    </source>
</evidence>
<dbReference type="Pfam" id="PF00954">
    <property type="entry name" value="S_locus_glycop"/>
    <property type="match status" value="1"/>
</dbReference>
<dbReference type="Gene3D" id="1.10.510.10">
    <property type="entry name" value="Transferase(Phosphotransferase) domain 1"/>
    <property type="match status" value="1"/>
</dbReference>
<keyword evidence="7 14" id="KW-0547">Nucleotide-binding</keyword>
<evidence type="ECO:0000313" key="20">
    <source>
        <dbReference type="Proteomes" id="UP001174677"/>
    </source>
</evidence>
<comment type="similarity">
    <text evidence="14">Belongs to the protein kinase superfamily. Ser/Thr protein kinase family.</text>
</comment>
<feature type="domain" description="Bulb-type lectin" evidence="17">
    <location>
        <begin position="29"/>
        <end position="151"/>
    </location>
</feature>
<dbReference type="Pfam" id="PF01453">
    <property type="entry name" value="B_lectin"/>
    <property type="match status" value="1"/>
</dbReference>
<organism evidence="19 20">
    <name type="scientific">Hevea brasiliensis</name>
    <name type="common">Para rubber tree</name>
    <name type="synonym">Siphonia brasiliensis</name>
    <dbReference type="NCBI Taxonomy" id="3981"/>
    <lineage>
        <taxon>Eukaryota</taxon>
        <taxon>Viridiplantae</taxon>
        <taxon>Streptophyta</taxon>
        <taxon>Embryophyta</taxon>
        <taxon>Tracheophyta</taxon>
        <taxon>Spermatophyta</taxon>
        <taxon>Magnoliopsida</taxon>
        <taxon>eudicotyledons</taxon>
        <taxon>Gunneridae</taxon>
        <taxon>Pentapetalae</taxon>
        <taxon>rosids</taxon>
        <taxon>fabids</taxon>
        <taxon>Malpighiales</taxon>
        <taxon>Euphorbiaceae</taxon>
        <taxon>Crotonoideae</taxon>
        <taxon>Micrandreae</taxon>
        <taxon>Hevea</taxon>
    </lineage>
</organism>
<dbReference type="PIRSF" id="PIRSF000641">
    <property type="entry name" value="SRK"/>
    <property type="match status" value="1"/>
</dbReference>
<dbReference type="EMBL" id="JARPOI010000011">
    <property type="protein sequence ID" value="KAJ9168962.1"/>
    <property type="molecule type" value="Genomic_DNA"/>
</dbReference>
<dbReference type="Proteomes" id="UP001174677">
    <property type="component" value="Chromosome 11"/>
</dbReference>
<dbReference type="SMART" id="SM00473">
    <property type="entry name" value="PAN_AP"/>
    <property type="match status" value="1"/>
</dbReference>
<evidence type="ECO:0000256" key="9">
    <source>
        <dbReference type="ARBA" id="ARBA00022840"/>
    </source>
</evidence>
<keyword evidence="13" id="KW-0325">Glycoprotein</keyword>
<reference evidence="19" key="1">
    <citation type="journal article" date="2023" name="Plant Biotechnol. J.">
        <title>Chromosome-level wild Hevea brasiliensis genome provides new tools for genomic-assisted breeding and valuable loci to elevate rubber yield.</title>
        <authorList>
            <person name="Cheng H."/>
            <person name="Song X."/>
            <person name="Hu Y."/>
            <person name="Wu T."/>
            <person name="Yang Q."/>
            <person name="An Z."/>
            <person name="Feng S."/>
            <person name="Deng Z."/>
            <person name="Wu W."/>
            <person name="Zeng X."/>
            <person name="Tu M."/>
            <person name="Wang X."/>
            <person name="Huang H."/>
        </authorList>
    </citation>
    <scope>NUCLEOTIDE SEQUENCE</scope>
    <source>
        <strain evidence="19">MT/VB/25A 57/8</strain>
    </source>
</reference>
<keyword evidence="20" id="KW-1185">Reference proteome</keyword>
<proteinExistence type="inferred from homology"/>
<evidence type="ECO:0000259" key="18">
    <source>
        <dbReference type="PROSITE" id="PS50948"/>
    </source>
</evidence>
<feature type="domain" description="Protein kinase" evidence="16">
    <location>
        <begin position="519"/>
        <end position="805"/>
    </location>
</feature>
<dbReference type="InterPro" id="IPR021820">
    <property type="entry name" value="S-locus_recpt_kinase_C"/>
</dbReference>
<dbReference type="PROSITE" id="PS50948">
    <property type="entry name" value="PAN"/>
    <property type="match status" value="1"/>
</dbReference>
<dbReference type="CDD" id="cd01098">
    <property type="entry name" value="PAN_AP_plant"/>
    <property type="match status" value="1"/>
</dbReference>
<evidence type="ECO:0000256" key="3">
    <source>
        <dbReference type="ARBA" id="ARBA00022527"/>
    </source>
</evidence>
<evidence type="ECO:0000256" key="6">
    <source>
        <dbReference type="ARBA" id="ARBA00022729"/>
    </source>
</evidence>
<keyword evidence="4 14" id="KW-0808">Transferase</keyword>
<keyword evidence="6" id="KW-0732">Signal</keyword>
<accession>A0ABQ9LLW4</accession>
<dbReference type="PROSITE" id="PS50011">
    <property type="entry name" value="PROTEIN_KINASE_DOM"/>
    <property type="match status" value="1"/>
</dbReference>
<dbReference type="InterPro" id="IPR036426">
    <property type="entry name" value="Bulb-type_lectin_dom_sf"/>
</dbReference>
<dbReference type="SMART" id="SM00220">
    <property type="entry name" value="S_TKc"/>
    <property type="match status" value="1"/>
</dbReference>
<comment type="catalytic activity">
    <reaction evidence="14">
        <text>L-seryl-[protein] + ATP = O-phospho-L-seryl-[protein] + ADP + H(+)</text>
        <dbReference type="Rhea" id="RHEA:17989"/>
        <dbReference type="Rhea" id="RHEA-COMP:9863"/>
        <dbReference type="Rhea" id="RHEA-COMP:11604"/>
        <dbReference type="ChEBI" id="CHEBI:15378"/>
        <dbReference type="ChEBI" id="CHEBI:29999"/>
        <dbReference type="ChEBI" id="CHEBI:30616"/>
        <dbReference type="ChEBI" id="CHEBI:83421"/>
        <dbReference type="ChEBI" id="CHEBI:456216"/>
        <dbReference type="EC" id="2.7.11.1"/>
    </reaction>
</comment>
<comment type="catalytic activity">
    <reaction evidence="14">
        <text>L-threonyl-[protein] + ATP = O-phospho-L-threonyl-[protein] + ADP + H(+)</text>
        <dbReference type="Rhea" id="RHEA:46608"/>
        <dbReference type="Rhea" id="RHEA-COMP:11060"/>
        <dbReference type="Rhea" id="RHEA-COMP:11605"/>
        <dbReference type="ChEBI" id="CHEBI:15378"/>
        <dbReference type="ChEBI" id="CHEBI:30013"/>
        <dbReference type="ChEBI" id="CHEBI:30616"/>
        <dbReference type="ChEBI" id="CHEBI:61977"/>
        <dbReference type="ChEBI" id="CHEBI:456216"/>
        <dbReference type="EC" id="2.7.11.1"/>
    </reaction>
</comment>
<dbReference type="InterPro" id="IPR001480">
    <property type="entry name" value="Bulb-type_lectin_dom"/>
</dbReference>
<comment type="subcellular location">
    <subcellularLocation>
        <location evidence="1">Cell membrane</location>
        <topology evidence="1">Single-pass type I membrane protein</topology>
    </subcellularLocation>
</comment>
<evidence type="ECO:0000256" key="4">
    <source>
        <dbReference type="ARBA" id="ARBA00022679"/>
    </source>
</evidence>
<keyword evidence="11 15" id="KW-0472">Membrane</keyword>
<dbReference type="InterPro" id="IPR024171">
    <property type="entry name" value="SRK-like_kinase"/>
</dbReference>
<evidence type="ECO:0000256" key="11">
    <source>
        <dbReference type="ARBA" id="ARBA00023136"/>
    </source>
</evidence>
<dbReference type="InterPro" id="IPR008271">
    <property type="entry name" value="Ser/Thr_kinase_AS"/>
</dbReference>